<dbReference type="PANTHER" id="PTHR22600">
    <property type="entry name" value="BETA-HEXOSAMINIDASE"/>
    <property type="match status" value="1"/>
</dbReference>
<dbReference type="Pfam" id="PF14845">
    <property type="entry name" value="Glycohydro_20b2"/>
    <property type="match status" value="1"/>
</dbReference>
<feature type="domain" description="Glycoside hydrolase family 20 catalytic" evidence="10">
    <location>
        <begin position="199"/>
        <end position="535"/>
    </location>
</feature>
<evidence type="ECO:0000256" key="7">
    <source>
        <dbReference type="PIRNR" id="PIRNR001093"/>
    </source>
</evidence>
<keyword evidence="13" id="KW-1185">Reference proteome</keyword>
<evidence type="ECO:0000259" key="11">
    <source>
        <dbReference type="Pfam" id="PF14845"/>
    </source>
</evidence>
<keyword evidence="5" id="KW-0325">Glycoprotein</keyword>
<dbReference type="GO" id="GO:0016231">
    <property type="term" value="F:beta-N-acetylglucosaminidase activity"/>
    <property type="evidence" value="ECO:0007669"/>
    <property type="project" value="TreeGrafter"/>
</dbReference>
<evidence type="ECO:0000256" key="1">
    <source>
        <dbReference type="ARBA" id="ARBA00001231"/>
    </source>
</evidence>
<dbReference type="Proteomes" id="UP000267821">
    <property type="component" value="Unassembled WGS sequence"/>
</dbReference>
<organism evidence="12 13">
    <name type="scientific">Terfezia boudieri ATCC MYA-4762</name>
    <dbReference type="NCBI Taxonomy" id="1051890"/>
    <lineage>
        <taxon>Eukaryota</taxon>
        <taxon>Fungi</taxon>
        <taxon>Dikarya</taxon>
        <taxon>Ascomycota</taxon>
        <taxon>Pezizomycotina</taxon>
        <taxon>Pezizomycetes</taxon>
        <taxon>Pezizales</taxon>
        <taxon>Pezizaceae</taxon>
        <taxon>Terfezia</taxon>
    </lineage>
</organism>
<dbReference type="EMBL" id="ML121528">
    <property type="protein sequence ID" value="RPB29120.1"/>
    <property type="molecule type" value="Genomic_DNA"/>
</dbReference>
<comment type="similarity">
    <text evidence="2 7">Belongs to the glycosyl hydrolase 20 family.</text>
</comment>
<feature type="signal peptide" evidence="9">
    <location>
        <begin position="1"/>
        <end position="20"/>
    </location>
</feature>
<dbReference type="PRINTS" id="PR00738">
    <property type="entry name" value="GLHYDRLASE20"/>
</dbReference>
<evidence type="ECO:0000256" key="2">
    <source>
        <dbReference type="ARBA" id="ARBA00006285"/>
    </source>
</evidence>
<evidence type="ECO:0000259" key="10">
    <source>
        <dbReference type="Pfam" id="PF00728"/>
    </source>
</evidence>
<feature type="chain" id="PRO_5017931544" description="Beta-hexosaminidase" evidence="9">
    <location>
        <begin position="21"/>
        <end position="588"/>
    </location>
</feature>
<dbReference type="GO" id="GO:0005975">
    <property type="term" value="P:carbohydrate metabolic process"/>
    <property type="evidence" value="ECO:0007669"/>
    <property type="project" value="InterPro"/>
</dbReference>
<dbReference type="InterPro" id="IPR017853">
    <property type="entry name" value="GH"/>
</dbReference>
<dbReference type="Gene3D" id="3.30.379.10">
    <property type="entry name" value="Chitobiase/beta-hexosaminidase domain 2-like"/>
    <property type="match status" value="1"/>
</dbReference>
<dbReference type="InterPro" id="IPR025705">
    <property type="entry name" value="Beta_hexosaminidase_sua/sub"/>
</dbReference>
<sequence length="588" mass="66684">MVVLKISFLATLMFAKYAAAIWPIPASYEHGSEVVWIDRTTKWEFDCPNGLDPLIDRRVRRAIDRAKHTTLNKQLVPWKFKPPGVDFDPPTDGRYHSTIRRVIIQQLSSNETRAPAYEQMDESYELYLPGPKGIQSTDSELLETLIQKYGRMSIAYIIAPKSAGLIQALTTFSQLFYAHTKNGVYSPLAPVAIKDKPKFVHRGVNLDTSRQWYPKAAILRVIDGMAWNKFNRLHFHVTDSQSWPLEVPSMPELALKGAYYKGLHYSTSDVQDIYMYAEDRGIQVIMEIDMPGHTSSIGLAYPTLITGQNIQPLWTNVAAQPPSGHLKLNNTNVEDFLTSLFNDVVPRLIPYCKYFHTGGDEVNKNIYLLDEGVKSADHAVIKPYLERFLKHAHDAVRKNGATPFVWEEMVLDWGVDLPKDVIVQAWLGDESVKGAVTKGYRVIAGTYQNWYLDCGNGQWLDFHNDSFYPYNDWCGPKKNWRAMYSYDPANGLSAGQAKLVLGGEVHIWSEQIDEYSIDSTVWPRAGAAGEVLWSGRRDAQGKNRTFSDASPRLAEIRERMVNWGIAASPIMQLWCHQHDGDCQYPDTA</sequence>
<feature type="domain" description="Beta-hexosaminidase eukaryotic type N-terminal" evidence="11">
    <location>
        <begin position="21"/>
        <end position="175"/>
    </location>
</feature>
<dbReference type="STRING" id="1051890.A0A3N4M245"/>
<dbReference type="AlphaFoldDB" id="A0A3N4M245"/>
<dbReference type="InterPro" id="IPR029019">
    <property type="entry name" value="HEX_eukaryotic_N"/>
</dbReference>
<dbReference type="InterPro" id="IPR015883">
    <property type="entry name" value="Glyco_hydro_20_cat"/>
</dbReference>
<evidence type="ECO:0000256" key="3">
    <source>
        <dbReference type="ARBA" id="ARBA00022729"/>
    </source>
</evidence>
<dbReference type="FunFam" id="3.20.20.80:FF:000063">
    <property type="entry name" value="Beta-hexosaminidase"/>
    <property type="match status" value="1"/>
</dbReference>
<name>A0A3N4M245_9PEZI</name>
<keyword evidence="6 7" id="KW-0326">Glycosidase</keyword>
<dbReference type="SUPFAM" id="SSF51445">
    <property type="entry name" value="(Trans)glycosidases"/>
    <property type="match status" value="1"/>
</dbReference>
<dbReference type="EC" id="3.2.1.52" evidence="7"/>
<evidence type="ECO:0000256" key="8">
    <source>
        <dbReference type="PIRSR" id="PIRSR001093-1"/>
    </source>
</evidence>
<evidence type="ECO:0000256" key="5">
    <source>
        <dbReference type="ARBA" id="ARBA00023180"/>
    </source>
</evidence>
<keyword evidence="3 9" id="KW-0732">Signal</keyword>
<dbReference type="SUPFAM" id="SSF55545">
    <property type="entry name" value="beta-N-acetylhexosaminidase-like domain"/>
    <property type="match status" value="1"/>
</dbReference>
<dbReference type="Pfam" id="PF00728">
    <property type="entry name" value="Glyco_hydro_20"/>
    <property type="match status" value="1"/>
</dbReference>
<dbReference type="InParanoid" id="A0A3N4M245"/>
<dbReference type="PANTHER" id="PTHR22600:SF58">
    <property type="entry name" value="BETA-HEXOSAMINIDASE"/>
    <property type="match status" value="1"/>
</dbReference>
<keyword evidence="4 7" id="KW-0378">Hydrolase</keyword>
<protein>
    <recommendedName>
        <fullName evidence="7">Beta-hexosaminidase</fullName>
        <ecNumber evidence="7">3.2.1.52</ecNumber>
    </recommendedName>
</protein>
<dbReference type="GO" id="GO:0016020">
    <property type="term" value="C:membrane"/>
    <property type="evidence" value="ECO:0007669"/>
    <property type="project" value="TreeGrafter"/>
</dbReference>
<dbReference type="OrthoDB" id="428480at2759"/>
<feature type="active site" description="Proton donor" evidence="8">
    <location>
        <position position="361"/>
    </location>
</feature>
<reference evidence="12 13" key="1">
    <citation type="journal article" date="2018" name="Nat. Ecol. Evol.">
        <title>Pezizomycetes genomes reveal the molecular basis of ectomycorrhizal truffle lifestyle.</title>
        <authorList>
            <person name="Murat C."/>
            <person name="Payen T."/>
            <person name="Noel B."/>
            <person name="Kuo A."/>
            <person name="Morin E."/>
            <person name="Chen J."/>
            <person name="Kohler A."/>
            <person name="Krizsan K."/>
            <person name="Balestrini R."/>
            <person name="Da Silva C."/>
            <person name="Montanini B."/>
            <person name="Hainaut M."/>
            <person name="Levati E."/>
            <person name="Barry K.W."/>
            <person name="Belfiori B."/>
            <person name="Cichocki N."/>
            <person name="Clum A."/>
            <person name="Dockter R.B."/>
            <person name="Fauchery L."/>
            <person name="Guy J."/>
            <person name="Iotti M."/>
            <person name="Le Tacon F."/>
            <person name="Lindquist E.A."/>
            <person name="Lipzen A."/>
            <person name="Malagnac F."/>
            <person name="Mello A."/>
            <person name="Molinier V."/>
            <person name="Miyauchi S."/>
            <person name="Poulain J."/>
            <person name="Riccioni C."/>
            <person name="Rubini A."/>
            <person name="Sitrit Y."/>
            <person name="Splivallo R."/>
            <person name="Traeger S."/>
            <person name="Wang M."/>
            <person name="Zifcakova L."/>
            <person name="Wipf D."/>
            <person name="Zambonelli A."/>
            <person name="Paolocci F."/>
            <person name="Nowrousian M."/>
            <person name="Ottonello S."/>
            <person name="Baldrian P."/>
            <person name="Spatafora J.W."/>
            <person name="Henrissat B."/>
            <person name="Nagy L.G."/>
            <person name="Aury J.M."/>
            <person name="Wincker P."/>
            <person name="Grigoriev I.V."/>
            <person name="Bonfante P."/>
            <person name="Martin F.M."/>
        </authorList>
    </citation>
    <scope>NUCLEOTIDE SEQUENCE [LARGE SCALE GENOMIC DNA]</scope>
    <source>
        <strain evidence="12 13">ATCC MYA-4762</strain>
    </source>
</reference>
<dbReference type="Gene3D" id="3.20.20.80">
    <property type="entry name" value="Glycosidases"/>
    <property type="match status" value="1"/>
</dbReference>
<evidence type="ECO:0000313" key="12">
    <source>
        <dbReference type="EMBL" id="RPB29120.1"/>
    </source>
</evidence>
<dbReference type="InterPro" id="IPR029018">
    <property type="entry name" value="Hex-like_dom2"/>
</dbReference>
<evidence type="ECO:0000256" key="6">
    <source>
        <dbReference type="ARBA" id="ARBA00023295"/>
    </source>
</evidence>
<dbReference type="GO" id="GO:0030203">
    <property type="term" value="P:glycosaminoglycan metabolic process"/>
    <property type="evidence" value="ECO:0007669"/>
    <property type="project" value="TreeGrafter"/>
</dbReference>
<dbReference type="PIRSF" id="PIRSF001093">
    <property type="entry name" value="B-hxosamndse_ab_euk"/>
    <property type="match status" value="1"/>
</dbReference>
<evidence type="ECO:0000313" key="13">
    <source>
        <dbReference type="Proteomes" id="UP000267821"/>
    </source>
</evidence>
<accession>A0A3N4M245</accession>
<proteinExistence type="inferred from homology"/>
<gene>
    <name evidence="12" type="ORF">L211DRAFT_832999</name>
</gene>
<evidence type="ECO:0000256" key="4">
    <source>
        <dbReference type="ARBA" id="ARBA00022801"/>
    </source>
</evidence>
<comment type="catalytic activity">
    <reaction evidence="1 7">
        <text>Hydrolysis of terminal non-reducing N-acetyl-D-hexosamine residues in N-acetyl-beta-D-hexosaminides.</text>
        <dbReference type="EC" id="3.2.1.52"/>
    </reaction>
</comment>
<evidence type="ECO:0000256" key="9">
    <source>
        <dbReference type="SAM" id="SignalP"/>
    </source>
</evidence>